<dbReference type="SUPFAM" id="SSF48452">
    <property type="entry name" value="TPR-like"/>
    <property type="match status" value="6"/>
</dbReference>
<accession>A0A518GFC6</accession>
<dbReference type="KEGG" id="ahel:Q31a_56900"/>
<protein>
    <submittedName>
        <fullName evidence="2">Tetratricopeptide repeat protein</fullName>
    </submittedName>
</protein>
<dbReference type="Pfam" id="PF13176">
    <property type="entry name" value="TPR_7"/>
    <property type="match status" value="1"/>
</dbReference>
<dbReference type="InterPro" id="IPR019734">
    <property type="entry name" value="TPR_rpt"/>
</dbReference>
<dbReference type="InterPro" id="IPR003107">
    <property type="entry name" value="HAT"/>
</dbReference>
<sequence length="1412" mass="156047">MRLNVRFLIILLSVSLVLGLALFGLNRWQQGRSTDRLLEEAQIAQEEDRPADAIRLLRRYLAADGGSADLHADLGELLVETQQYEAGYFELERAVRIDPNLLEPRQQLVDLSMAMQRYDDARGHLSDFLIPSAADSPADLAKYQWQLGRCEQAVGESEEALKAYEQAVQHDGASAVYAATLAGLLTNQLNQPVEALSVLDHLVEDNPQSTESCVARGRWKLARYETLLSSAPDAANQMLDGAWSDAQQALQIDASQGEAVVFAVRAALAGQRIDEALAIVTAGLEANPTMADLYGSAAQIELQKDDIPAATEILRRGLRAVPGQADLLWNLAQLELDAGNSERVEELLAELRAQNYAEAPIRFLEARMLADNGEWRQAATAIENSRALFQRDTELVKQVDFLLANCYRSLGNTDQQLVALRRAVSADPLWLPARLALADALNQLGRTQEARNEYQQLLAMPNPPIAAVLNLARSLLVEGLQLPENQRNWERLKEVLTILKESPEAAADVAILEAELLAGTERQVAAEKRLEKALVEIPDSRSLWLALIALQMRSQDWAAAEQTLVQAHEALGDLVALRLERARLLLQRDGLNVDREQLEAIAAPDASWPPTEQAQLAAGVASYFLSLDELDLSEKYARRAAETAVGQKSLGIQLLLFDLAFRSSKLGMMQQTLEDVRRIEGDGPLWRVGEATRLSVLAEELTDQPLERQQLISKAFEHLAEAAVARPAWARIPRLRGEIYDRQGDTEQAAKGYVEAIELGEQNPQIIARAIYLLYEQARFVEANEVVRRLQERQTPFSLELAQAASQVSLQLENFDQALSLAKGWATESGKPQDHIWLAQVYSISRQNSEAEKEFQVAIEMSPAEPAGWVALVQMLARTGQSEAATETLAEAAEAIAADQRDNALAQCYEAVKDFQRAEESYDRALADAPGDAALARRFADFLIRTEGQKRAEPILERLAAGESGEARWARRSLALLLGMSGEQEKFQRARELLEQNLAQDANVEDQRTLAIILSARPEPELTTQAVAMLEKIVGDQKRFSLPDNYLLAKAYARQGDWSRYSRTMRGVLSNGGADSAEYVSEYANALDRQNEPGEADLWFRRLRDLAPQGAIADSIEAKLLFRSNDFPRLLTLLQGRAQSENRMQWAAEMAETVGMNIKHGPAASDAEAEPFLELAERLFEQFSSVDPPNNLAEYPAFLARQGRVEELLKSLPELPEIEPIRLAEIGHLALQSGAVGGQQLQELIGLIKQAADQNPTQTELSMCLGDLLSWEGDWEAAIRAYDRVLAVEPRNIPALNNKAMLLALAAKRLSEAVKVINHAISTKGPYDYLLDTQGLVILALGDQVAAESNFRKAIAASPSPDRYFHLAQALEAQGKKDEAREAFQQATSAGLTEAGIHPLERPVFQRLSKSL</sequence>
<evidence type="ECO:0000313" key="3">
    <source>
        <dbReference type="Proteomes" id="UP000318017"/>
    </source>
</evidence>
<evidence type="ECO:0000313" key="2">
    <source>
        <dbReference type="EMBL" id="QDV27302.1"/>
    </source>
</evidence>
<dbReference type="Pfam" id="PF14559">
    <property type="entry name" value="TPR_19"/>
    <property type="match status" value="1"/>
</dbReference>
<feature type="repeat" description="TPR" evidence="1">
    <location>
        <begin position="730"/>
        <end position="763"/>
    </location>
</feature>
<evidence type="ECO:0000256" key="1">
    <source>
        <dbReference type="PROSITE-ProRule" id="PRU00339"/>
    </source>
</evidence>
<keyword evidence="1" id="KW-0802">TPR repeat</keyword>
<dbReference type="Gene3D" id="1.25.40.10">
    <property type="entry name" value="Tetratricopeptide repeat domain"/>
    <property type="match status" value="5"/>
</dbReference>
<proteinExistence type="predicted"/>
<dbReference type="PROSITE" id="PS50005">
    <property type="entry name" value="TPR"/>
    <property type="match status" value="3"/>
</dbReference>
<dbReference type="PANTHER" id="PTHR12558:SF13">
    <property type="entry name" value="CELL DIVISION CYCLE PROTEIN 27 HOMOLOG"/>
    <property type="match status" value="1"/>
</dbReference>
<dbReference type="Pfam" id="PF13432">
    <property type="entry name" value="TPR_16"/>
    <property type="match status" value="4"/>
</dbReference>
<name>A0A518GFC6_9BACT</name>
<dbReference type="OrthoDB" id="255895at2"/>
<dbReference type="GO" id="GO:0006396">
    <property type="term" value="P:RNA processing"/>
    <property type="evidence" value="ECO:0007669"/>
    <property type="project" value="InterPro"/>
</dbReference>
<organism evidence="2 3">
    <name type="scientific">Aureliella helgolandensis</name>
    <dbReference type="NCBI Taxonomy" id="2527968"/>
    <lineage>
        <taxon>Bacteria</taxon>
        <taxon>Pseudomonadati</taxon>
        <taxon>Planctomycetota</taxon>
        <taxon>Planctomycetia</taxon>
        <taxon>Pirellulales</taxon>
        <taxon>Pirellulaceae</taxon>
        <taxon>Aureliella</taxon>
    </lineage>
</organism>
<feature type="repeat" description="TPR" evidence="1">
    <location>
        <begin position="1259"/>
        <end position="1292"/>
    </location>
</feature>
<keyword evidence="3" id="KW-1185">Reference proteome</keyword>
<dbReference type="RefSeq" id="WP_145084511.1">
    <property type="nucleotide sequence ID" value="NZ_CP036298.1"/>
</dbReference>
<dbReference type="InterPro" id="IPR011990">
    <property type="entry name" value="TPR-like_helical_dom_sf"/>
</dbReference>
<dbReference type="SMART" id="SM00028">
    <property type="entry name" value="TPR"/>
    <property type="match status" value="9"/>
</dbReference>
<gene>
    <name evidence="2" type="ORF">Q31a_56900</name>
</gene>
<feature type="repeat" description="TPR" evidence="1">
    <location>
        <begin position="68"/>
        <end position="101"/>
    </location>
</feature>
<dbReference type="PANTHER" id="PTHR12558">
    <property type="entry name" value="CELL DIVISION CYCLE 16,23,27"/>
    <property type="match status" value="1"/>
</dbReference>
<reference evidence="2 3" key="1">
    <citation type="submission" date="2019-02" db="EMBL/GenBank/DDBJ databases">
        <title>Deep-cultivation of Planctomycetes and their phenomic and genomic characterization uncovers novel biology.</title>
        <authorList>
            <person name="Wiegand S."/>
            <person name="Jogler M."/>
            <person name="Boedeker C."/>
            <person name="Pinto D."/>
            <person name="Vollmers J."/>
            <person name="Rivas-Marin E."/>
            <person name="Kohn T."/>
            <person name="Peeters S.H."/>
            <person name="Heuer A."/>
            <person name="Rast P."/>
            <person name="Oberbeckmann S."/>
            <person name="Bunk B."/>
            <person name="Jeske O."/>
            <person name="Meyerdierks A."/>
            <person name="Storesund J.E."/>
            <person name="Kallscheuer N."/>
            <person name="Luecker S."/>
            <person name="Lage O.M."/>
            <person name="Pohl T."/>
            <person name="Merkel B.J."/>
            <person name="Hornburger P."/>
            <person name="Mueller R.-W."/>
            <person name="Bruemmer F."/>
            <person name="Labrenz M."/>
            <person name="Spormann A.M."/>
            <person name="Op den Camp H."/>
            <person name="Overmann J."/>
            <person name="Amann R."/>
            <person name="Jetten M.S.M."/>
            <person name="Mascher T."/>
            <person name="Medema M.H."/>
            <person name="Devos D.P."/>
            <person name="Kaster A.-K."/>
            <person name="Ovreas L."/>
            <person name="Rohde M."/>
            <person name="Galperin M.Y."/>
            <person name="Jogler C."/>
        </authorList>
    </citation>
    <scope>NUCLEOTIDE SEQUENCE [LARGE SCALE GENOMIC DNA]</scope>
    <source>
        <strain evidence="2 3">Q31a</strain>
    </source>
</reference>
<dbReference type="Proteomes" id="UP000318017">
    <property type="component" value="Chromosome"/>
</dbReference>
<dbReference type="SMART" id="SM00386">
    <property type="entry name" value="HAT"/>
    <property type="match status" value="4"/>
</dbReference>
<dbReference type="EMBL" id="CP036298">
    <property type="protein sequence ID" value="QDV27302.1"/>
    <property type="molecule type" value="Genomic_DNA"/>
</dbReference>